<dbReference type="Gene3D" id="1.10.30.50">
    <property type="match status" value="1"/>
</dbReference>
<reference evidence="3" key="1">
    <citation type="submission" date="2021-10" db="EMBL/GenBank/DDBJ databases">
        <title>Anaerobic single-cell dispensing facilitates the cultivation of human gut bacteria.</title>
        <authorList>
            <person name="Afrizal A."/>
        </authorList>
    </citation>
    <scope>NUCLEOTIDE SEQUENCE</scope>
    <source>
        <strain evidence="3">CLA-AA-H204</strain>
    </source>
</reference>
<evidence type="ECO:0000313" key="4">
    <source>
        <dbReference type="Proteomes" id="UP001198893"/>
    </source>
</evidence>
<dbReference type="Proteomes" id="UP001198893">
    <property type="component" value="Unassembled WGS sequence"/>
</dbReference>
<organism evidence="3 4">
    <name type="scientific">Roseburia amylophila</name>
    <dbReference type="NCBI Taxonomy" id="2981794"/>
    <lineage>
        <taxon>Bacteria</taxon>
        <taxon>Bacillati</taxon>
        <taxon>Bacillota</taxon>
        <taxon>Clostridia</taxon>
        <taxon>Lachnospirales</taxon>
        <taxon>Lachnospiraceae</taxon>
        <taxon>Roseburia</taxon>
    </lineage>
</organism>
<dbReference type="InterPro" id="IPR002711">
    <property type="entry name" value="HNH"/>
</dbReference>
<dbReference type="SMART" id="SM00507">
    <property type="entry name" value="HNHc"/>
    <property type="match status" value="1"/>
</dbReference>
<gene>
    <name evidence="3" type="ORF">LKD47_11625</name>
</gene>
<sequence length="299" mass="35376">MEVLWDITQAIEQLLKSNYNIFGYIFPLWEIILIIVGILLLVWILGTIISKYCQKIVARTSKRCHDLNELNTRFDFHLDLQNQYIVEKDLKTKAQFDRFNYDNQFNQYIQQRIEYIKDIIEKAHTNAQLLEKYKCELKEIAPNTTKEEARKNRVPYIIYKLFEEKLVQKNILSPVTEPDFLYQIEYTSPKGRNYYSDEERYSFQQLELHYNSVQKQIERRESKAYQRTLMTESLRYDILKRDGFKCALCGRSADDGVKLHVDHIIPVSKGGKTVPENLRTLCDSCNLGKSDKYDPNGVN</sequence>
<dbReference type="PANTHER" id="PTHR33877:SF2">
    <property type="entry name" value="OS07G0170200 PROTEIN"/>
    <property type="match status" value="1"/>
</dbReference>
<dbReference type="RefSeq" id="WP_227710558.1">
    <property type="nucleotide sequence ID" value="NZ_JAJEQW010000013.1"/>
</dbReference>
<dbReference type="EMBL" id="JAJEQW010000013">
    <property type="protein sequence ID" value="MCC2242945.1"/>
    <property type="molecule type" value="Genomic_DNA"/>
</dbReference>
<accession>A0AAW4WDS0</accession>
<keyword evidence="3" id="KW-0255">Endonuclease</keyword>
<dbReference type="InterPro" id="IPR052892">
    <property type="entry name" value="NA-targeting_endonuclease"/>
</dbReference>
<proteinExistence type="predicted"/>
<dbReference type="PANTHER" id="PTHR33877">
    <property type="entry name" value="SLL1193 PROTEIN"/>
    <property type="match status" value="1"/>
</dbReference>
<dbReference type="GO" id="GO:0003676">
    <property type="term" value="F:nucleic acid binding"/>
    <property type="evidence" value="ECO:0007669"/>
    <property type="project" value="InterPro"/>
</dbReference>
<comment type="caution">
    <text evidence="3">The sequence shown here is derived from an EMBL/GenBank/DDBJ whole genome shotgun (WGS) entry which is preliminary data.</text>
</comment>
<dbReference type="CDD" id="cd00085">
    <property type="entry name" value="HNHc"/>
    <property type="match status" value="1"/>
</dbReference>
<keyword evidence="3" id="KW-0540">Nuclease</keyword>
<feature type="transmembrane region" description="Helical" evidence="1">
    <location>
        <begin position="21"/>
        <end position="45"/>
    </location>
</feature>
<feature type="domain" description="HNH nuclease" evidence="2">
    <location>
        <begin position="233"/>
        <end position="287"/>
    </location>
</feature>
<dbReference type="GO" id="GO:0004519">
    <property type="term" value="F:endonuclease activity"/>
    <property type="evidence" value="ECO:0007669"/>
    <property type="project" value="UniProtKB-KW"/>
</dbReference>
<keyword evidence="3" id="KW-0378">Hydrolase</keyword>
<name>A0AAW4WDS0_9FIRM</name>
<dbReference type="Pfam" id="PF01844">
    <property type="entry name" value="HNH"/>
    <property type="match status" value="1"/>
</dbReference>
<evidence type="ECO:0000259" key="2">
    <source>
        <dbReference type="SMART" id="SM00507"/>
    </source>
</evidence>
<evidence type="ECO:0000313" key="3">
    <source>
        <dbReference type="EMBL" id="MCC2242945.1"/>
    </source>
</evidence>
<keyword evidence="1" id="KW-0812">Transmembrane</keyword>
<evidence type="ECO:0000256" key="1">
    <source>
        <dbReference type="SAM" id="Phobius"/>
    </source>
</evidence>
<protein>
    <submittedName>
        <fullName evidence="3">HNH endonuclease</fullName>
    </submittedName>
</protein>
<keyword evidence="1" id="KW-0472">Membrane</keyword>
<dbReference type="AlphaFoldDB" id="A0AAW4WDS0"/>
<keyword evidence="1" id="KW-1133">Transmembrane helix</keyword>
<dbReference type="InterPro" id="IPR003615">
    <property type="entry name" value="HNH_nuc"/>
</dbReference>
<dbReference type="GO" id="GO:0008270">
    <property type="term" value="F:zinc ion binding"/>
    <property type="evidence" value="ECO:0007669"/>
    <property type="project" value="InterPro"/>
</dbReference>